<keyword evidence="3" id="KW-0378">Hydrolase</keyword>
<keyword evidence="3" id="KW-0540">Nuclease</keyword>
<dbReference type="EMBL" id="ACHB01000086">
    <property type="protein sequence ID" value="EEI90785.1"/>
    <property type="molecule type" value="Genomic_DNA"/>
</dbReference>
<sequence length="294" mass="33752">MGKIKLLITAILALLTMQHLQASAAFKIRFYATNWGMNQSWDSYCEQVKKAGYDGLEVWVPGSKEEQKQMFDAFRKYNLAYAFLSGGAGATFEQYYDSYVKNVEMAVQLKPDFVNCHTGKDYFTFEQNKKLIEAADIISKKYNIPVMHETHRGRFSFAAHITRQFLEQIPQLKLTLDISHWCNVHESLLSDQAETVAMALARTGHIHARIGQPQAPQVNDPAAPEWKSTVDQHLAWWDEVIRLHKEAGKNQLTITTEFGPSGYLPTLPYTQQPVADQWRVNVYMLNLLKSRYQQ</sequence>
<dbReference type="AlphaFoldDB" id="C2G295"/>
<gene>
    <name evidence="3" type="ORF">HMPREF0765_3701</name>
</gene>
<dbReference type="GO" id="GO:0004519">
    <property type="term" value="F:endonuclease activity"/>
    <property type="evidence" value="ECO:0007669"/>
    <property type="project" value="UniProtKB-KW"/>
</dbReference>
<feature type="domain" description="Xylose isomerase-like TIM barrel" evidence="2">
    <location>
        <begin position="46"/>
        <end position="208"/>
    </location>
</feature>
<proteinExistence type="predicted"/>
<dbReference type="InterPro" id="IPR013022">
    <property type="entry name" value="Xyl_isomerase-like_TIM-brl"/>
</dbReference>
<dbReference type="HOGENOM" id="CLU_073994_0_0_10"/>
<comment type="caution">
    <text evidence="3">The sequence shown here is derived from an EMBL/GenBank/DDBJ whole genome shotgun (WGS) entry which is preliminary data.</text>
</comment>
<accession>C2G295</accession>
<feature type="signal peptide" evidence="1">
    <location>
        <begin position="1"/>
        <end position="24"/>
    </location>
</feature>
<evidence type="ECO:0000259" key="2">
    <source>
        <dbReference type="Pfam" id="PF01261"/>
    </source>
</evidence>
<evidence type="ECO:0000313" key="4">
    <source>
        <dbReference type="Proteomes" id="UP000006241"/>
    </source>
</evidence>
<evidence type="ECO:0000256" key="1">
    <source>
        <dbReference type="SAM" id="SignalP"/>
    </source>
</evidence>
<name>C2G295_SPHSI</name>
<evidence type="ECO:0000313" key="3">
    <source>
        <dbReference type="EMBL" id="EEI90785.1"/>
    </source>
</evidence>
<dbReference type="RefSeq" id="WP_003002552.1">
    <property type="nucleotide sequence ID" value="NZ_GG668630.1"/>
</dbReference>
<protein>
    <submittedName>
        <fullName evidence="3">AP endonuclease, family 2</fullName>
    </submittedName>
</protein>
<dbReference type="Gene3D" id="3.20.20.150">
    <property type="entry name" value="Divalent-metal-dependent TIM barrel enzymes"/>
    <property type="match status" value="1"/>
</dbReference>
<dbReference type="SUPFAM" id="SSF51658">
    <property type="entry name" value="Xylose isomerase-like"/>
    <property type="match status" value="1"/>
</dbReference>
<reference evidence="3 4" key="1">
    <citation type="submission" date="2009-01" db="EMBL/GenBank/DDBJ databases">
        <authorList>
            <person name="Qin X."/>
            <person name="Bachman B."/>
            <person name="Battles P."/>
            <person name="Bell A."/>
            <person name="Bess C."/>
            <person name="Bickham C."/>
            <person name="Chaboub L."/>
            <person name="Chen D."/>
            <person name="Coyle M."/>
            <person name="Deiros D.R."/>
            <person name="Dinh H."/>
            <person name="Forbes L."/>
            <person name="Fowler G."/>
            <person name="Francisco L."/>
            <person name="Fu Q."/>
            <person name="Gubbala S."/>
            <person name="Hale W."/>
            <person name="Han Y."/>
            <person name="Hemphill L."/>
            <person name="Highlander S.K."/>
            <person name="Hirani K."/>
            <person name="Hogues M."/>
            <person name="Jackson L."/>
            <person name="Jakkamsetti A."/>
            <person name="Javaid M."/>
            <person name="Jiang H."/>
            <person name="Korchina V."/>
            <person name="Kovar C."/>
            <person name="Lara F."/>
            <person name="Lee S."/>
            <person name="Mata R."/>
            <person name="Mathew T."/>
            <person name="Moen C."/>
            <person name="Morales K."/>
            <person name="Munidasa M."/>
            <person name="Nazareth L."/>
            <person name="Ngo R."/>
            <person name="Nguyen L."/>
            <person name="Okwuonu G."/>
            <person name="Ongeri F."/>
            <person name="Patil S."/>
            <person name="Petrosino J."/>
            <person name="Pham C."/>
            <person name="Pham P."/>
            <person name="Pu L.-L."/>
            <person name="Puazo M."/>
            <person name="Raj R."/>
            <person name="Reid J."/>
            <person name="Rouhana J."/>
            <person name="Saada N."/>
            <person name="Shang Y."/>
            <person name="Simmons D."/>
            <person name="Thornton R."/>
            <person name="Warren J."/>
            <person name="Weissenberger G."/>
            <person name="Zhang J."/>
            <person name="Zhang L."/>
            <person name="Zhou C."/>
            <person name="Zhu D."/>
            <person name="Muzny D."/>
            <person name="Worley K."/>
            <person name="Gibbs R."/>
        </authorList>
    </citation>
    <scope>NUCLEOTIDE SEQUENCE [LARGE SCALE GENOMIC DNA]</scope>
    <source>
        <strain evidence="3 4">ATCC 33300</strain>
    </source>
</reference>
<keyword evidence="1" id="KW-0732">Signal</keyword>
<dbReference type="InterPro" id="IPR036237">
    <property type="entry name" value="Xyl_isomerase-like_sf"/>
</dbReference>
<keyword evidence="3" id="KW-0255">Endonuclease</keyword>
<dbReference type="Pfam" id="PF01261">
    <property type="entry name" value="AP_endonuc_2"/>
    <property type="match status" value="1"/>
</dbReference>
<organism evidence="3 4">
    <name type="scientific">Sphingobacterium spiritivorum ATCC 33300</name>
    <dbReference type="NCBI Taxonomy" id="525372"/>
    <lineage>
        <taxon>Bacteria</taxon>
        <taxon>Pseudomonadati</taxon>
        <taxon>Bacteroidota</taxon>
        <taxon>Sphingobacteriia</taxon>
        <taxon>Sphingobacteriales</taxon>
        <taxon>Sphingobacteriaceae</taxon>
        <taxon>Sphingobacterium</taxon>
    </lineage>
</organism>
<feature type="chain" id="PRO_5002914073" evidence="1">
    <location>
        <begin position="25"/>
        <end position="294"/>
    </location>
</feature>
<dbReference type="Proteomes" id="UP000006241">
    <property type="component" value="Unassembled WGS sequence"/>
</dbReference>